<keyword evidence="1 4" id="KW-0853">WD repeat</keyword>
<dbReference type="InterPro" id="IPR001680">
    <property type="entry name" value="WD40_rpt"/>
</dbReference>
<feature type="repeat" description="WD" evidence="4">
    <location>
        <begin position="79"/>
        <end position="118"/>
    </location>
</feature>
<reference evidence="5 6" key="1">
    <citation type="journal article" date="2022" name="Nat. Ecol. Evol.">
        <title>A masculinizing supergene underlies an exaggerated male reproductive morph in a spider.</title>
        <authorList>
            <person name="Hendrickx F."/>
            <person name="De Corte Z."/>
            <person name="Sonet G."/>
            <person name="Van Belleghem S.M."/>
            <person name="Kostlbacher S."/>
            <person name="Vangestel C."/>
        </authorList>
    </citation>
    <scope>NUCLEOTIDE SEQUENCE [LARGE SCALE GENOMIC DNA]</scope>
    <source>
        <strain evidence="5">W744_W776</strain>
    </source>
</reference>
<sequence length="342" mass="38860">MEEENFIMEIVVGTYEKFLLGYQLEMNLDQFLLKPSFITEAHLQSIKCIASNNKFLTSGSTDERIQLFNMKTRKELGALLQHNGTVTSLQFFENFLFSSSEDNTICIWSTNNWQCLKTLSGHKNAINCIAIHPNGKLAMSVSKDKTLRTWNLVKGRSAYVTNIKKIADTVRFSPDGSHFLVSCENKVDIYSVKTASIISTIDFQHKVSDFTFVKDDLVAVGGESENIHFYDLLSGNMVSEFKAHNSRIKAIQCVTASDETFLVSVASDGHLKVWYLDLSEEELKPRKVAKLKTDNRIVLGVSPDLYSYILYPYVVNIFLEINFKFNFVFTTLLIFAILPRCT</sequence>
<dbReference type="InterPro" id="IPR036322">
    <property type="entry name" value="WD40_repeat_dom_sf"/>
</dbReference>
<comment type="caution">
    <text evidence="5">The sequence shown here is derived from an EMBL/GenBank/DDBJ whole genome shotgun (WGS) entry which is preliminary data.</text>
</comment>
<organism evidence="5 6">
    <name type="scientific">Oedothorax gibbosus</name>
    <dbReference type="NCBI Taxonomy" id="931172"/>
    <lineage>
        <taxon>Eukaryota</taxon>
        <taxon>Metazoa</taxon>
        <taxon>Ecdysozoa</taxon>
        <taxon>Arthropoda</taxon>
        <taxon>Chelicerata</taxon>
        <taxon>Arachnida</taxon>
        <taxon>Araneae</taxon>
        <taxon>Araneomorphae</taxon>
        <taxon>Entelegynae</taxon>
        <taxon>Araneoidea</taxon>
        <taxon>Linyphiidae</taxon>
        <taxon>Erigoninae</taxon>
        <taxon>Oedothorax</taxon>
    </lineage>
</organism>
<dbReference type="Gene3D" id="2.130.10.10">
    <property type="entry name" value="YVTN repeat-like/Quinoprotein amine dehydrogenase"/>
    <property type="match status" value="2"/>
</dbReference>
<dbReference type="InterPro" id="IPR015943">
    <property type="entry name" value="WD40/YVTN_repeat-like_dom_sf"/>
</dbReference>
<evidence type="ECO:0000313" key="5">
    <source>
        <dbReference type="EMBL" id="KAG8185512.1"/>
    </source>
</evidence>
<keyword evidence="2" id="KW-0677">Repeat</keyword>
<gene>
    <name evidence="5" type="ORF">JTE90_019766</name>
</gene>
<evidence type="ECO:0000256" key="1">
    <source>
        <dbReference type="ARBA" id="ARBA00022574"/>
    </source>
</evidence>
<name>A0AAV6UM69_9ARAC</name>
<dbReference type="InterPro" id="IPR019775">
    <property type="entry name" value="WD40_repeat_CS"/>
</dbReference>
<feature type="repeat" description="WD" evidence="4">
    <location>
        <begin position="119"/>
        <end position="160"/>
    </location>
</feature>
<dbReference type="AlphaFoldDB" id="A0AAV6UM69"/>
<dbReference type="SUPFAM" id="SSF50978">
    <property type="entry name" value="WD40 repeat-like"/>
    <property type="match status" value="1"/>
</dbReference>
<accession>A0AAV6UM69</accession>
<evidence type="ECO:0000256" key="2">
    <source>
        <dbReference type="ARBA" id="ARBA00022737"/>
    </source>
</evidence>
<dbReference type="Proteomes" id="UP000827092">
    <property type="component" value="Unassembled WGS sequence"/>
</dbReference>
<comment type="function">
    <text evidence="3">Negatively regulates the PAK1 kinase. PAK1 is a member of the PAK kinase family, which has been shown to play a positive role in the regulation of signaling pathways involving MAPK8 and RELA. PAK1 exists as an inactive homodimer, which is activated by binding of small GTPases such as CDC42 to an N-terminal regulatory domain. PAK1IP1 also binds to the N-terminus of PAK1, and inhibits the specific activation of PAK1 by CDC42. May be involved in ribosomal large subunit assembly.</text>
</comment>
<evidence type="ECO:0000256" key="4">
    <source>
        <dbReference type="PROSITE-ProRule" id="PRU00221"/>
    </source>
</evidence>
<dbReference type="InterPro" id="IPR051959">
    <property type="entry name" value="PAK1-Kinase_Regulator"/>
</dbReference>
<dbReference type="SMART" id="SM00320">
    <property type="entry name" value="WD40"/>
    <property type="match status" value="6"/>
</dbReference>
<keyword evidence="6" id="KW-1185">Reference proteome</keyword>
<dbReference type="EMBL" id="JAFNEN010000334">
    <property type="protein sequence ID" value="KAG8185512.1"/>
    <property type="molecule type" value="Genomic_DNA"/>
</dbReference>
<dbReference type="PANTHER" id="PTHR44675">
    <property type="entry name" value="PAK1 INTERACTING PROTEIN 1"/>
    <property type="match status" value="1"/>
</dbReference>
<dbReference type="PANTHER" id="PTHR44675:SF1">
    <property type="entry name" value="P21-ACTIVATED PROTEIN KINASE-INTERACTING PROTEIN 1"/>
    <property type="match status" value="1"/>
</dbReference>
<protein>
    <submittedName>
        <fullName evidence="5">Uncharacterized protein</fullName>
    </submittedName>
</protein>
<dbReference type="PROSITE" id="PS50294">
    <property type="entry name" value="WD_REPEATS_REGION"/>
    <property type="match status" value="2"/>
</dbReference>
<evidence type="ECO:0000313" key="6">
    <source>
        <dbReference type="Proteomes" id="UP000827092"/>
    </source>
</evidence>
<proteinExistence type="predicted"/>
<evidence type="ECO:0000256" key="3">
    <source>
        <dbReference type="ARBA" id="ARBA00045213"/>
    </source>
</evidence>
<dbReference type="Pfam" id="PF00400">
    <property type="entry name" value="WD40"/>
    <property type="match status" value="4"/>
</dbReference>
<dbReference type="PROSITE" id="PS50082">
    <property type="entry name" value="WD_REPEATS_2"/>
    <property type="match status" value="2"/>
</dbReference>
<dbReference type="PROSITE" id="PS00678">
    <property type="entry name" value="WD_REPEATS_1"/>
    <property type="match status" value="1"/>
</dbReference>